<evidence type="ECO:0000256" key="1">
    <source>
        <dbReference type="ARBA" id="ARBA00004571"/>
    </source>
</evidence>
<accession>A0A1T4QAM7</accession>
<dbReference type="SUPFAM" id="SSF141729">
    <property type="entry name" value="FimD N-terminal domain-like"/>
    <property type="match status" value="1"/>
</dbReference>
<keyword evidence="8" id="KW-0998">Cell outer membrane</keyword>
<organism evidence="11 12">
    <name type="scientific">Vibrio cincinnatiensis DSM 19608</name>
    <dbReference type="NCBI Taxonomy" id="1123491"/>
    <lineage>
        <taxon>Bacteria</taxon>
        <taxon>Pseudomonadati</taxon>
        <taxon>Pseudomonadota</taxon>
        <taxon>Gammaproteobacteria</taxon>
        <taxon>Vibrionales</taxon>
        <taxon>Vibrionaceae</taxon>
        <taxon>Vibrio</taxon>
    </lineage>
</organism>
<dbReference type="EMBL" id="FUXB01000009">
    <property type="protein sequence ID" value="SKA00697.1"/>
    <property type="molecule type" value="Genomic_DNA"/>
</dbReference>
<keyword evidence="7" id="KW-0472">Membrane</keyword>
<dbReference type="RefSeq" id="WP_078926440.1">
    <property type="nucleotide sequence ID" value="NZ_FUXB01000009.1"/>
</dbReference>
<dbReference type="Proteomes" id="UP000190834">
    <property type="component" value="Unassembled WGS sequence"/>
</dbReference>
<evidence type="ECO:0000256" key="6">
    <source>
        <dbReference type="ARBA" id="ARBA00022729"/>
    </source>
</evidence>
<evidence type="ECO:0000256" key="9">
    <source>
        <dbReference type="SAM" id="SignalP"/>
    </source>
</evidence>
<feature type="signal peptide" evidence="9">
    <location>
        <begin position="1"/>
        <end position="21"/>
    </location>
</feature>
<feature type="domain" description="PapC N-terminal" evidence="10">
    <location>
        <begin position="24"/>
        <end position="160"/>
    </location>
</feature>
<keyword evidence="6 9" id="KW-0732">Signal</keyword>
<evidence type="ECO:0000256" key="5">
    <source>
        <dbReference type="ARBA" id="ARBA00022692"/>
    </source>
</evidence>
<dbReference type="InterPro" id="IPR000015">
    <property type="entry name" value="Fimb_usher"/>
</dbReference>
<dbReference type="GO" id="GO:0009297">
    <property type="term" value="P:pilus assembly"/>
    <property type="evidence" value="ECO:0007669"/>
    <property type="project" value="InterPro"/>
</dbReference>
<feature type="chain" id="PRO_5012120237" evidence="9">
    <location>
        <begin position="22"/>
        <end position="800"/>
    </location>
</feature>
<dbReference type="Gene3D" id="2.60.40.2610">
    <property type="entry name" value="Outer membrane usher protein FimD, plug domain"/>
    <property type="match status" value="1"/>
</dbReference>
<dbReference type="PANTHER" id="PTHR30451">
    <property type="entry name" value="OUTER MEMBRANE USHER PROTEIN"/>
    <property type="match status" value="1"/>
</dbReference>
<name>A0A1T4QAM7_VIBCI</name>
<dbReference type="PANTHER" id="PTHR30451:SF5">
    <property type="entry name" value="SLR0019 PROTEIN"/>
    <property type="match status" value="1"/>
</dbReference>
<evidence type="ECO:0000256" key="4">
    <source>
        <dbReference type="ARBA" id="ARBA00022452"/>
    </source>
</evidence>
<sequence length="800" mass="89637">MFNKFCIIFLFLITMPFSGRADSFNTSFLVGNTAASQWNSDIEIEPGTYDFNLYINDRWLGTFPIFVKDGTRESIYLSLSDMSDFGLKLDRYPKDVLDNDSGFISIEAMIAGGSFHFDPNGFNLSITMPQAYIDMSDVNWVDKKNWDQGINGAYVNYHANYFNNYDKETEQYTESLFLSLNSGLNLFGIHFVDVGSVTSGSGQNNGSGYINTYRYAEKALLDIDSLIRVGKQPSSTSYFDSIKHTGVSLRKDMRMLPDSYGRYMPVIRGVAAEQAVVTIRQDGRVIERLNIPVGEYRLDQLMPTGSRSDLEVTLTYSSGRQEHFIVPFSTISGMLREGSSDYNIHVGRVEDGQHDDLFIQGEYTRGVNNFLTGYGGATWSDDYQSYLLGSAISIPSMGYVSFDIEHSMADLNHLGHYQGQKYHLSYSKYFSTKTNLTLASYFYKTGHYLSLQDSLRAKDYRDESYLSNRVKEGYSINLNQPIGKGQVYFDGYFSRKSGVSSFDKQFNLAYNQTMNGVHYSVTLGRSYTHYDFFNERNSVQENRMGLSISVPLSVFDNKVTLTGRVSALDEAYRSSDVILSGYEEDLTYSLNMGHDKDSNSYLSAYASYQASKVYLNASYSESNGTRQMAAGASGSLLAYHGGVLASSQTGSNFVVVEAPGIEGATINNDHKVRTNSDGQALVATASPYRKNTYTIQNEDAQGSITGNMKYVVPLRGAISKVSYTTDTAKRFVFQVSDALPFGSEVFNEAQEAIGYVLQGGRITFRSEVALGEVWIRYLKEGDWVECRVNLQEEEESKRCE</sequence>
<keyword evidence="5" id="KW-0812">Transmembrane</keyword>
<protein>
    <submittedName>
        <fullName evidence="11">Outer membrane usher protein</fullName>
    </submittedName>
</protein>
<keyword evidence="3" id="KW-0813">Transport</keyword>
<evidence type="ECO:0000313" key="11">
    <source>
        <dbReference type="EMBL" id="SKA00697.1"/>
    </source>
</evidence>
<dbReference type="OrthoDB" id="6554712at2"/>
<dbReference type="InterPro" id="IPR042186">
    <property type="entry name" value="FimD_plug_dom"/>
</dbReference>
<dbReference type="Pfam" id="PF00577">
    <property type="entry name" value="Usher"/>
    <property type="match status" value="1"/>
</dbReference>
<reference evidence="12" key="1">
    <citation type="submission" date="2017-02" db="EMBL/GenBank/DDBJ databases">
        <authorList>
            <person name="Varghese N."/>
            <person name="Submissions S."/>
        </authorList>
    </citation>
    <scope>NUCLEOTIDE SEQUENCE [LARGE SCALE GENOMIC DNA]</scope>
    <source>
        <strain evidence="12">DSM 19608</strain>
    </source>
</reference>
<gene>
    <name evidence="11" type="ORF">SAMN02745782_02075</name>
</gene>
<keyword evidence="12" id="KW-1185">Reference proteome</keyword>
<dbReference type="InterPro" id="IPR025885">
    <property type="entry name" value="PapC_N"/>
</dbReference>
<keyword evidence="4" id="KW-1134">Transmembrane beta strand</keyword>
<dbReference type="AlphaFoldDB" id="A0A1T4QAM7"/>
<evidence type="ECO:0000259" key="10">
    <source>
        <dbReference type="Pfam" id="PF13954"/>
    </source>
</evidence>
<comment type="subcellular location">
    <subcellularLocation>
        <location evidence="1">Cell outer membrane</location>
        <topology evidence="1">Multi-pass membrane protein</topology>
    </subcellularLocation>
</comment>
<dbReference type="Pfam" id="PF13954">
    <property type="entry name" value="PapC_N"/>
    <property type="match status" value="1"/>
</dbReference>
<comment type="similarity">
    <text evidence="2">Belongs to the fimbrial export usher family.</text>
</comment>
<evidence type="ECO:0000256" key="7">
    <source>
        <dbReference type="ARBA" id="ARBA00023136"/>
    </source>
</evidence>
<dbReference type="Gene3D" id="2.60.40.3110">
    <property type="match status" value="1"/>
</dbReference>
<dbReference type="Gene3D" id="3.10.20.410">
    <property type="match status" value="1"/>
</dbReference>
<evidence type="ECO:0000256" key="8">
    <source>
        <dbReference type="ARBA" id="ARBA00023237"/>
    </source>
</evidence>
<dbReference type="InterPro" id="IPR037224">
    <property type="entry name" value="PapC_N_sf"/>
</dbReference>
<dbReference type="GeneID" id="70582343"/>
<proteinExistence type="inferred from homology"/>
<evidence type="ECO:0000256" key="3">
    <source>
        <dbReference type="ARBA" id="ARBA00022448"/>
    </source>
</evidence>
<dbReference type="GO" id="GO:0015473">
    <property type="term" value="F:fimbrial usher porin activity"/>
    <property type="evidence" value="ECO:0007669"/>
    <property type="project" value="InterPro"/>
</dbReference>
<evidence type="ECO:0000313" key="12">
    <source>
        <dbReference type="Proteomes" id="UP000190834"/>
    </source>
</evidence>
<dbReference type="STRING" id="1123491.SAMN02745782_02075"/>
<dbReference type="GO" id="GO:0009279">
    <property type="term" value="C:cell outer membrane"/>
    <property type="evidence" value="ECO:0007669"/>
    <property type="project" value="UniProtKB-SubCell"/>
</dbReference>
<evidence type="ECO:0000256" key="2">
    <source>
        <dbReference type="ARBA" id="ARBA00008064"/>
    </source>
</evidence>